<dbReference type="EMBL" id="JAIWYP010000016">
    <property type="protein sequence ID" value="KAH3697423.1"/>
    <property type="molecule type" value="Genomic_DNA"/>
</dbReference>
<dbReference type="Proteomes" id="UP000828390">
    <property type="component" value="Unassembled WGS sequence"/>
</dbReference>
<name>A0A9D3YBG1_DREPO</name>
<gene>
    <name evidence="1" type="ORF">DPMN_084924</name>
</gene>
<evidence type="ECO:0000313" key="1">
    <source>
        <dbReference type="EMBL" id="KAH3697423.1"/>
    </source>
</evidence>
<accession>A0A9D3YBG1</accession>
<reference evidence="1" key="1">
    <citation type="journal article" date="2019" name="bioRxiv">
        <title>The Genome of the Zebra Mussel, Dreissena polymorpha: A Resource for Invasive Species Research.</title>
        <authorList>
            <person name="McCartney M.A."/>
            <person name="Auch B."/>
            <person name="Kono T."/>
            <person name="Mallez S."/>
            <person name="Zhang Y."/>
            <person name="Obille A."/>
            <person name="Becker A."/>
            <person name="Abrahante J.E."/>
            <person name="Garbe J."/>
            <person name="Badalamenti J.P."/>
            <person name="Herman A."/>
            <person name="Mangelson H."/>
            <person name="Liachko I."/>
            <person name="Sullivan S."/>
            <person name="Sone E.D."/>
            <person name="Koren S."/>
            <person name="Silverstein K.A.T."/>
            <person name="Beckman K.B."/>
            <person name="Gohl D.M."/>
        </authorList>
    </citation>
    <scope>NUCLEOTIDE SEQUENCE</scope>
    <source>
        <strain evidence="1">Duluth1</strain>
        <tissue evidence="1">Whole animal</tissue>
    </source>
</reference>
<reference evidence="1" key="2">
    <citation type="submission" date="2020-11" db="EMBL/GenBank/DDBJ databases">
        <authorList>
            <person name="McCartney M.A."/>
            <person name="Auch B."/>
            <person name="Kono T."/>
            <person name="Mallez S."/>
            <person name="Becker A."/>
            <person name="Gohl D.M."/>
            <person name="Silverstein K.A.T."/>
            <person name="Koren S."/>
            <person name="Bechman K.B."/>
            <person name="Herman A."/>
            <person name="Abrahante J.E."/>
            <person name="Garbe J."/>
        </authorList>
    </citation>
    <scope>NUCLEOTIDE SEQUENCE</scope>
    <source>
        <strain evidence="1">Duluth1</strain>
        <tissue evidence="1">Whole animal</tissue>
    </source>
</reference>
<dbReference type="AlphaFoldDB" id="A0A9D3YBG1"/>
<protein>
    <submittedName>
        <fullName evidence="1">Uncharacterized protein</fullName>
    </submittedName>
</protein>
<sequence>MAVRLMRYANILFENLKNVPRRRLFDRENPLGGLSEIEVYRIYRFYPATVLTLLNLVAESMVFGTSRNSPLLPIHWILPARRRRHCAGQSVISLKMLPASWTSNSSPLHTDS</sequence>
<evidence type="ECO:0000313" key="2">
    <source>
        <dbReference type="Proteomes" id="UP000828390"/>
    </source>
</evidence>
<organism evidence="1 2">
    <name type="scientific">Dreissena polymorpha</name>
    <name type="common">Zebra mussel</name>
    <name type="synonym">Mytilus polymorpha</name>
    <dbReference type="NCBI Taxonomy" id="45954"/>
    <lineage>
        <taxon>Eukaryota</taxon>
        <taxon>Metazoa</taxon>
        <taxon>Spiralia</taxon>
        <taxon>Lophotrochozoa</taxon>
        <taxon>Mollusca</taxon>
        <taxon>Bivalvia</taxon>
        <taxon>Autobranchia</taxon>
        <taxon>Heteroconchia</taxon>
        <taxon>Euheterodonta</taxon>
        <taxon>Imparidentia</taxon>
        <taxon>Neoheterodontei</taxon>
        <taxon>Myida</taxon>
        <taxon>Dreissenoidea</taxon>
        <taxon>Dreissenidae</taxon>
        <taxon>Dreissena</taxon>
    </lineage>
</organism>
<proteinExistence type="predicted"/>
<keyword evidence="2" id="KW-1185">Reference proteome</keyword>
<comment type="caution">
    <text evidence="1">The sequence shown here is derived from an EMBL/GenBank/DDBJ whole genome shotgun (WGS) entry which is preliminary data.</text>
</comment>